<name>A0A875RNF6_EENNA</name>
<gene>
    <name evidence="2" type="ORF">FOA43_000882</name>
</gene>
<sequence>MQLLQALDDENESSNAIDEELKKNNLTSEIDYTSREERERPPPEKHSQLRMLQLKRDLLMERLQREEYLSTQFEDLLDRHQAILKIIKENLKNRINLEHHISAGYKASVKDSLTTYDENVNILSELSSQYKDDYNSTVEVVRKAAEQYNDQLNESS</sequence>
<keyword evidence="3" id="KW-1185">Reference proteome</keyword>
<accession>A0A875RNF6</accession>
<dbReference type="EMBL" id="CP064812">
    <property type="protein sequence ID" value="QPG73570.1"/>
    <property type="molecule type" value="Genomic_DNA"/>
</dbReference>
<reference evidence="2" key="1">
    <citation type="submission" date="2020-10" db="EMBL/GenBank/DDBJ databases">
        <authorList>
            <person name="Roach M.J.R."/>
        </authorList>
    </citation>
    <scope>NUCLEOTIDE SEQUENCE</scope>
    <source>
        <strain evidence="2">CBS 1945</strain>
    </source>
</reference>
<proteinExistence type="predicted"/>
<organism evidence="2 3">
    <name type="scientific">Eeniella nana</name>
    <name type="common">Yeast</name>
    <name type="synonym">Brettanomyces nanus</name>
    <dbReference type="NCBI Taxonomy" id="13502"/>
    <lineage>
        <taxon>Eukaryota</taxon>
        <taxon>Fungi</taxon>
        <taxon>Dikarya</taxon>
        <taxon>Ascomycota</taxon>
        <taxon>Saccharomycotina</taxon>
        <taxon>Pichiomycetes</taxon>
        <taxon>Pichiales</taxon>
        <taxon>Pichiaceae</taxon>
        <taxon>Brettanomyces</taxon>
    </lineage>
</organism>
<protein>
    <submittedName>
        <fullName evidence="2">Uncharacterized protein</fullName>
    </submittedName>
</protein>
<dbReference type="OrthoDB" id="3991958at2759"/>
<dbReference type="Proteomes" id="UP000662931">
    <property type="component" value="Chromosome 1"/>
</dbReference>
<dbReference type="RefSeq" id="XP_038777135.1">
    <property type="nucleotide sequence ID" value="XM_038921207.1"/>
</dbReference>
<feature type="compositionally biased region" description="Basic and acidic residues" evidence="1">
    <location>
        <begin position="32"/>
        <end position="47"/>
    </location>
</feature>
<evidence type="ECO:0000313" key="2">
    <source>
        <dbReference type="EMBL" id="QPG73570.1"/>
    </source>
</evidence>
<dbReference type="AlphaFoldDB" id="A0A875RNF6"/>
<evidence type="ECO:0000313" key="3">
    <source>
        <dbReference type="Proteomes" id="UP000662931"/>
    </source>
</evidence>
<feature type="region of interest" description="Disordered" evidence="1">
    <location>
        <begin position="1"/>
        <end position="47"/>
    </location>
</feature>
<evidence type="ECO:0000256" key="1">
    <source>
        <dbReference type="SAM" id="MobiDB-lite"/>
    </source>
</evidence>
<dbReference type="KEGG" id="bnn:FOA43_000882"/>
<dbReference type="GeneID" id="62194283"/>